<accession>A0A1M5X249</accession>
<dbReference type="PANTHER" id="PTHR36529:SF1">
    <property type="entry name" value="GLYCOSYLTRANSFERASE"/>
    <property type="match status" value="1"/>
</dbReference>
<dbReference type="AlphaFoldDB" id="A0A1M5X249"/>
<evidence type="ECO:0000313" key="1">
    <source>
        <dbReference type="EMBL" id="SHH93947.1"/>
    </source>
</evidence>
<dbReference type="NCBIfam" id="TIGR04282">
    <property type="entry name" value="glyco_like_cofC"/>
    <property type="match status" value="1"/>
</dbReference>
<name>A0A1M5X249_9BACT</name>
<dbReference type="Proteomes" id="UP000184139">
    <property type="component" value="Unassembled WGS sequence"/>
</dbReference>
<dbReference type="SUPFAM" id="SSF53448">
    <property type="entry name" value="Nucleotide-diphospho-sugar transferases"/>
    <property type="match status" value="1"/>
</dbReference>
<dbReference type="InterPro" id="IPR029044">
    <property type="entry name" value="Nucleotide-diphossugar_trans"/>
</dbReference>
<dbReference type="InterPro" id="IPR018641">
    <property type="entry name" value="Trfase_1_rSAM/seldom-assoc"/>
</dbReference>
<dbReference type="Gene3D" id="3.90.550.10">
    <property type="entry name" value="Spore Coat Polysaccharide Biosynthesis Protein SpsA, Chain A"/>
    <property type="match status" value="1"/>
</dbReference>
<dbReference type="EMBL" id="FQXS01000016">
    <property type="protein sequence ID" value="SHH93947.1"/>
    <property type="molecule type" value="Genomic_DNA"/>
</dbReference>
<dbReference type="OrthoDB" id="9798250at2"/>
<organism evidence="1 2">
    <name type="scientific">Desulfofustis glycolicus DSM 9705</name>
    <dbReference type="NCBI Taxonomy" id="1121409"/>
    <lineage>
        <taxon>Bacteria</taxon>
        <taxon>Pseudomonadati</taxon>
        <taxon>Thermodesulfobacteriota</taxon>
        <taxon>Desulfobulbia</taxon>
        <taxon>Desulfobulbales</taxon>
        <taxon>Desulfocapsaceae</taxon>
        <taxon>Desulfofustis</taxon>
    </lineage>
</organism>
<proteinExistence type="predicted"/>
<evidence type="ECO:0008006" key="3">
    <source>
        <dbReference type="Google" id="ProtNLM"/>
    </source>
</evidence>
<protein>
    <recommendedName>
        <fullName evidence="3">Glycosyltransferase</fullName>
    </recommendedName>
</protein>
<evidence type="ECO:0000313" key="2">
    <source>
        <dbReference type="Proteomes" id="UP000184139"/>
    </source>
</evidence>
<sequence length="212" mass="23523">MSADYLLIFTRYPRPGRSKTRLIGELGPEGAAWLQRRLTERVVDEAKRLAAQYPVQIQVHFYDGDEEQLSDWLGPLVYRPQVEGDLGRKMGAAMRGAIEEMGTAPGSVVLIGSDIPQIDVSLLRQAFRTLAWNEVVLGPSRDGGYYLVGLTAAVGPRVLPLLFDEMRWSTETVLYETLGRLGANGCSVQLLPTLRDIDRPEDLALIKELGLL</sequence>
<dbReference type="STRING" id="1121409.SAMN02745124_02703"/>
<keyword evidence="2" id="KW-1185">Reference proteome</keyword>
<reference evidence="1 2" key="1">
    <citation type="submission" date="2016-11" db="EMBL/GenBank/DDBJ databases">
        <authorList>
            <person name="Jaros S."/>
            <person name="Januszkiewicz K."/>
            <person name="Wedrychowicz H."/>
        </authorList>
    </citation>
    <scope>NUCLEOTIDE SEQUENCE [LARGE SCALE GENOMIC DNA]</scope>
    <source>
        <strain evidence="1 2">DSM 9705</strain>
    </source>
</reference>
<dbReference type="RefSeq" id="WP_161949857.1">
    <property type="nucleotide sequence ID" value="NZ_FQXS01000016.1"/>
</dbReference>
<dbReference type="PANTHER" id="PTHR36529">
    <property type="entry name" value="SLL1095 PROTEIN"/>
    <property type="match status" value="1"/>
</dbReference>
<gene>
    <name evidence="1" type="ORF">SAMN02745124_02703</name>
</gene>
<dbReference type="Pfam" id="PF09837">
    <property type="entry name" value="DUF2064"/>
    <property type="match status" value="1"/>
</dbReference>